<accession>A0A2P2NQJ8</accession>
<name>A0A2P2NQJ8_RHIMU</name>
<protein>
    <submittedName>
        <fullName evidence="1">Uncharacterized protein</fullName>
    </submittedName>
</protein>
<evidence type="ECO:0000313" key="1">
    <source>
        <dbReference type="EMBL" id="MBX44763.1"/>
    </source>
</evidence>
<proteinExistence type="predicted"/>
<organism evidence="1">
    <name type="scientific">Rhizophora mucronata</name>
    <name type="common">Asiatic mangrove</name>
    <dbReference type="NCBI Taxonomy" id="61149"/>
    <lineage>
        <taxon>Eukaryota</taxon>
        <taxon>Viridiplantae</taxon>
        <taxon>Streptophyta</taxon>
        <taxon>Embryophyta</taxon>
        <taxon>Tracheophyta</taxon>
        <taxon>Spermatophyta</taxon>
        <taxon>Magnoliopsida</taxon>
        <taxon>eudicotyledons</taxon>
        <taxon>Gunneridae</taxon>
        <taxon>Pentapetalae</taxon>
        <taxon>rosids</taxon>
        <taxon>fabids</taxon>
        <taxon>Malpighiales</taxon>
        <taxon>Rhizophoraceae</taxon>
        <taxon>Rhizophora</taxon>
    </lineage>
</organism>
<sequence length="35" mass="3935">MKKCLASVKNSVELHCQLCLVGWLLFLSLSSLLKE</sequence>
<dbReference type="AlphaFoldDB" id="A0A2P2NQJ8"/>
<reference evidence="1" key="1">
    <citation type="submission" date="2018-02" db="EMBL/GenBank/DDBJ databases">
        <title>Rhizophora mucronata_Transcriptome.</title>
        <authorList>
            <person name="Meera S.P."/>
            <person name="Sreeshan A."/>
            <person name="Augustine A."/>
        </authorList>
    </citation>
    <scope>NUCLEOTIDE SEQUENCE</scope>
    <source>
        <tissue evidence="1">Leaf</tissue>
    </source>
</reference>
<dbReference type="EMBL" id="GGEC01064279">
    <property type="protein sequence ID" value="MBX44763.1"/>
    <property type="molecule type" value="Transcribed_RNA"/>
</dbReference>